<comment type="caution">
    <text evidence="2">The sequence shown here is derived from an EMBL/GenBank/DDBJ whole genome shotgun (WGS) entry which is preliminary data.</text>
</comment>
<feature type="domain" description="YdhG-like" evidence="1">
    <location>
        <begin position="22"/>
        <end position="126"/>
    </location>
</feature>
<dbReference type="Proteomes" id="UP000292685">
    <property type="component" value="Unassembled WGS sequence"/>
</dbReference>
<organism evidence="2 3">
    <name type="scientific">Zhihengliuella halotolerans</name>
    <dbReference type="NCBI Taxonomy" id="370736"/>
    <lineage>
        <taxon>Bacteria</taxon>
        <taxon>Bacillati</taxon>
        <taxon>Actinomycetota</taxon>
        <taxon>Actinomycetes</taxon>
        <taxon>Micrococcales</taxon>
        <taxon>Micrococcaceae</taxon>
        <taxon>Zhihengliuella</taxon>
    </lineage>
</organism>
<dbReference type="EMBL" id="SHLA01000001">
    <property type="protein sequence ID" value="RZU62189.1"/>
    <property type="molecule type" value="Genomic_DNA"/>
</dbReference>
<proteinExistence type="predicted"/>
<gene>
    <name evidence="2" type="ORF">EV380_1779</name>
</gene>
<keyword evidence="3" id="KW-1185">Reference proteome</keyword>
<sequence length="150" mass="16559">MQTVPTEVDPRSFVADVEHPVRRADAEVLLELFADVTGQEPVMWGPSIIGFGAYHYRYASGREGDAPAVGFSPRKSNLALYVLMPGERCAGFLARLGKHKRSVACLYVNKLADIDIDVLRELMAESYQYTMTVMHQEPGSGGVTSRAQPR</sequence>
<evidence type="ECO:0000259" key="1">
    <source>
        <dbReference type="Pfam" id="PF08818"/>
    </source>
</evidence>
<evidence type="ECO:0000313" key="3">
    <source>
        <dbReference type="Proteomes" id="UP000292685"/>
    </source>
</evidence>
<dbReference type="Pfam" id="PF08818">
    <property type="entry name" value="DUF1801"/>
    <property type="match status" value="1"/>
</dbReference>
<dbReference type="InterPro" id="IPR014922">
    <property type="entry name" value="YdhG-like"/>
</dbReference>
<evidence type="ECO:0000313" key="2">
    <source>
        <dbReference type="EMBL" id="RZU62189.1"/>
    </source>
</evidence>
<dbReference type="AlphaFoldDB" id="A0A4Q8AF11"/>
<reference evidence="2 3" key="1">
    <citation type="submission" date="2019-02" db="EMBL/GenBank/DDBJ databases">
        <title>Sequencing the genomes of 1000 actinobacteria strains.</title>
        <authorList>
            <person name="Klenk H.-P."/>
        </authorList>
    </citation>
    <scope>NUCLEOTIDE SEQUENCE [LARGE SCALE GENOMIC DNA]</scope>
    <source>
        <strain evidence="2 3">DSM 17364</strain>
    </source>
</reference>
<name>A0A4Q8AF11_9MICC</name>
<protein>
    <submittedName>
        <fullName evidence="2">Uncharacterized protein DUF1801</fullName>
    </submittedName>
</protein>
<dbReference type="RefSeq" id="WP_341272766.1">
    <property type="nucleotide sequence ID" value="NZ_SHLA01000001.1"/>
</dbReference>
<accession>A0A4Q8AF11</accession>